<dbReference type="Proteomes" id="UP001163846">
    <property type="component" value="Unassembled WGS sequence"/>
</dbReference>
<comment type="caution">
    <text evidence="1">The sequence shown here is derived from an EMBL/GenBank/DDBJ whole genome shotgun (WGS) entry which is preliminary data.</text>
</comment>
<dbReference type="EMBL" id="MU807013">
    <property type="protein sequence ID" value="KAJ3832279.1"/>
    <property type="molecule type" value="Genomic_DNA"/>
</dbReference>
<dbReference type="AlphaFoldDB" id="A0AA38NX57"/>
<organism evidence="1 2">
    <name type="scientific">Lentinula raphanica</name>
    <dbReference type="NCBI Taxonomy" id="153919"/>
    <lineage>
        <taxon>Eukaryota</taxon>
        <taxon>Fungi</taxon>
        <taxon>Dikarya</taxon>
        <taxon>Basidiomycota</taxon>
        <taxon>Agaricomycotina</taxon>
        <taxon>Agaricomycetes</taxon>
        <taxon>Agaricomycetidae</taxon>
        <taxon>Agaricales</taxon>
        <taxon>Marasmiineae</taxon>
        <taxon>Omphalotaceae</taxon>
        <taxon>Lentinula</taxon>
    </lineage>
</organism>
<accession>A0AA38NX57</accession>
<gene>
    <name evidence="1" type="ORF">F5878DRAFT_548404</name>
</gene>
<proteinExistence type="predicted"/>
<reference evidence="1" key="1">
    <citation type="submission" date="2022-08" db="EMBL/GenBank/DDBJ databases">
        <authorList>
            <consortium name="DOE Joint Genome Institute"/>
            <person name="Min B."/>
            <person name="Riley R."/>
            <person name="Sierra-Patev S."/>
            <person name="Naranjo-Ortiz M."/>
            <person name="Looney B."/>
            <person name="Konkel Z."/>
            <person name="Slot J.C."/>
            <person name="Sakamoto Y."/>
            <person name="Steenwyk J.L."/>
            <person name="Rokas A."/>
            <person name="Carro J."/>
            <person name="Camarero S."/>
            <person name="Ferreira P."/>
            <person name="Molpeceres G."/>
            <person name="Ruiz-Duenas F.J."/>
            <person name="Serrano A."/>
            <person name="Henrissat B."/>
            <person name="Drula E."/>
            <person name="Hughes K.W."/>
            <person name="Mata J.L."/>
            <person name="Ishikawa N.K."/>
            <person name="Vargas-Isla R."/>
            <person name="Ushijima S."/>
            <person name="Smith C.A."/>
            <person name="Ahrendt S."/>
            <person name="Andreopoulos W."/>
            <person name="He G."/>
            <person name="Labutti K."/>
            <person name="Lipzen A."/>
            <person name="Ng V."/>
            <person name="Sandor L."/>
            <person name="Barry K."/>
            <person name="Martinez A.T."/>
            <person name="Xiao Y."/>
            <person name="Gibbons J.G."/>
            <person name="Terashima K."/>
            <person name="Hibbett D.S."/>
            <person name="Grigoriev I.V."/>
        </authorList>
    </citation>
    <scope>NUCLEOTIDE SEQUENCE</scope>
    <source>
        <strain evidence="1">TFB9207</strain>
    </source>
</reference>
<evidence type="ECO:0000313" key="2">
    <source>
        <dbReference type="Proteomes" id="UP001163846"/>
    </source>
</evidence>
<keyword evidence="2" id="KW-1185">Reference proteome</keyword>
<evidence type="ECO:0000313" key="1">
    <source>
        <dbReference type="EMBL" id="KAJ3832279.1"/>
    </source>
</evidence>
<name>A0AA38NX57_9AGAR</name>
<sequence length="111" mass="12493">MLKDRRFWQAIGDYHFSLQLSRPKSPEMEATYQAFGTLCALALVHMKAFPKELSPALLEVVITNSVQSLDDPSFLWPFLPSAAQVAQEWPVNPHQPIPDTPVNSEVALNFN</sequence>
<protein>
    <submittedName>
        <fullName evidence="1">Uncharacterized protein</fullName>
    </submittedName>
</protein>